<proteinExistence type="inferred from homology"/>
<comment type="similarity">
    <text evidence="3">Belongs to the WhiB family.</text>
</comment>
<keyword evidence="10" id="KW-1015">Disulfide bond</keyword>
<dbReference type="PROSITE" id="PS51674">
    <property type="entry name" value="4FE4S_WBL"/>
    <property type="match status" value="1"/>
</dbReference>
<feature type="domain" description="4Fe-4S Wbl-type" evidence="13">
    <location>
        <begin position="47"/>
        <end position="105"/>
    </location>
</feature>
<keyword evidence="9" id="KW-0238">DNA-binding</keyword>
<dbReference type="GO" id="GO:0045892">
    <property type="term" value="P:negative regulation of DNA-templated transcription"/>
    <property type="evidence" value="ECO:0007669"/>
    <property type="project" value="TreeGrafter"/>
</dbReference>
<dbReference type="GO" id="GO:0005737">
    <property type="term" value="C:cytoplasm"/>
    <property type="evidence" value="ECO:0007669"/>
    <property type="project" value="UniProtKB-SubCell"/>
</dbReference>
<dbReference type="EMBL" id="CADCSZ010000117">
    <property type="protein sequence ID" value="CAA9243790.1"/>
    <property type="molecule type" value="Genomic_DNA"/>
</dbReference>
<dbReference type="GO" id="GO:0047134">
    <property type="term" value="F:protein-disulfide reductase [NAD(P)H] activity"/>
    <property type="evidence" value="ECO:0007669"/>
    <property type="project" value="TreeGrafter"/>
</dbReference>
<keyword evidence="4" id="KW-0004">4Fe-4S</keyword>
<dbReference type="InterPro" id="IPR003482">
    <property type="entry name" value="Whib"/>
</dbReference>
<dbReference type="GO" id="GO:0046872">
    <property type="term" value="F:metal ion binding"/>
    <property type="evidence" value="ECO:0007669"/>
    <property type="project" value="UniProtKB-KW"/>
</dbReference>
<keyword evidence="11" id="KW-0804">Transcription</keyword>
<evidence type="ECO:0000256" key="11">
    <source>
        <dbReference type="ARBA" id="ARBA00023163"/>
    </source>
</evidence>
<sequence>MLLPSPRENDLAGPVASANDRPVPPPGLETLLGLLVATRPSWMRDALCQEHPEVSWFVDRGESSAPAKAICGRCLVMVECRSWALEQGAELAGIWGGTTAQQRRKMRAADPALRPRRRQSQVLERPARAGARAPSCSTARAERSSTVRS</sequence>
<keyword evidence="7" id="KW-0411">Iron-sulfur</keyword>
<evidence type="ECO:0000256" key="8">
    <source>
        <dbReference type="ARBA" id="ARBA00023015"/>
    </source>
</evidence>
<gene>
    <name evidence="14" type="ORF">AVDCRST_MAG76-1917</name>
</gene>
<feature type="region of interest" description="Disordered" evidence="12">
    <location>
        <begin position="99"/>
        <end position="149"/>
    </location>
</feature>
<evidence type="ECO:0000256" key="2">
    <source>
        <dbReference type="ARBA" id="ARBA00004496"/>
    </source>
</evidence>
<dbReference type="AlphaFoldDB" id="A0A6J4I829"/>
<feature type="region of interest" description="Disordered" evidence="12">
    <location>
        <begin position="1"/>
        <end position="24"/>
    </location>
</feature>
<evidence type="ECO:0000259" key="13">
    <source>
        <dbReference type="PROSITE" id="PS51674"/>
    </source>
</evidence>
<evidence type="ECO:0000256" key="12">
    <source>
        <dbReference type="SAM" id="MobiDB-lite"/>
    </source>
</evidence>
<accession>A0A6J4I829</accession>
<evidence type="ECO:0000256" key="7">
    <source>
        <dbReference type="ARBA" id="ARBA00023014"/>
    </source>
</evidence>
<keyword evidence="5" id="KW-0479">Metal-binding</keyword>
<evidence type="ECO:0000256" key="3">
    <source>
        <dbReference type="ARBA" id="ARBA00006597"/>
    </source>
</evidence>
<dbReference type="GO" id="GO:0003677">
    <property type="term" value="F:DNA binding"/>
    <property type="evidence" value="ECO:0007669"/>
    <property type="project" value="UniProtKB-KW"/>
</dbReference>
<dbReference type="InterPro" id="IPR034768">
    <property type="entry name" value="4FE4S_WBL"/>
</dbReference>
<comment type="cofactor">
    <cofactor evidence="1">
        <name>[4Fe-4S] cluster</name>
        <dbReference type="ChEBI" id="CHEBI:49883"/>
    </cofactor>
</comment>
<evidence type="ECO:0000256" key="4">
    <source>
        <dbReference type="ARBA" id="ARBA00022485"/>
    </source>
</evidence>
<protein>
    <submittedName>
        <fullName evidence="14">Transcription_WhiB</fullName>
    </submittedName>
</protein>
<dbReference type="GO" id="GO:0045454">
    <property type="term" value="P:cell redox homeostasis"/>
    <property type="evidence" value="ECO:0007669"/>
    <property type="project" value="TreeGrafter"/>
</dbReference>
<comment type="subcellular location">
    <subcellularLocation>
        <location evidence="2">Cytoplasm</location>
    </subcellularLocation>
</comment>
<keyword evidence="6" id="KW-0408">Iron</keyword>
<name>A0A6J4I829_9ACTN</name>
<feature type="compositionally biased region" description="Basic and acidic residues" evidence="12">
    <location>
        <begin position="140"/>
        <end position="149"/>
    </location>
</feature>
<evidence type="ECO:0000256" key="5">
    <source>
        <dbReference type="ARBA" id="ARBA00022723"/>
    </source>
</evidence>
<organism evidence="14">
    <name type="scientific">uncultured Acidimicrobiales bacterium</name>
    <dbReference type="NCBI Taxonomy" id="310071"/>
    <lineage>
        <taxon>Bacteria</taxon>
        <taxon>Bacillati</taxon>
        <taxon>Actinomycetota</taxon>
        <taxon>Acidimicrobiia</taxon>
        <taxon>Acidimicrobiales</taxon>
        <taxon>environmental samples</taxon>
    </lineage>
</organism>
<evidence type="ECO:0000256" key="1">
    <source>
        <dbReference type="ARBA" id="ARBA00001966"/>
    </source>
</evidence>
<evidence type="ECO:0000313" key="14">
    <source>
        <dbReference type="EMBL" id="CAA9243790.1"/>
    </source>
</evidence>
<evidence type="ECO:0000256" key="6">
    <source>
        <dbReference type="ARBA" id="ARBA00023004"/>
    </source>
</evidence>
<reference evidence="14" key="1">
    <citation type="submission" date="2020-02" db="EMBL/GenBank/DDBJ databases">
        <authorList>
            <person name="Meier V. D."/>
        </authorList>
    </citation>
    <scope>NUCLEOTIDE SEQUENCE</scope>
    <source>
        <strain evidence="14">AVDCRST_MAG76</strain>
    </source>
</reference>
<evidence type="ECO:0000256" key="10">
    <source>
        <dbReference type="ARBA" id="ARBA00023157"/>
    </source>
</evidence>
<evidence type="ECO:0000256" key="9">
    <source>
        <dbReference type="ARBA" id="ARBA00023125"/>
    </source>
</evidence>
<dbReference type="PANTHER" id="PTHR38839">
    <property type="entry name" value="TRANSCRIPTIONAL REGULATOR WHID-RELATED"/>
    <property type="match status" value="1"/>
</dbReference>
<dbReference type="Pfam" id="PF02467">
    <property type="entry name" value="Whib"/>
    <property type="match status" value="1"/>
</dbReference>
<dbReference type="GO" id="GO:0051539">
    <property type="term" value="F:4 iron, 4 sulfur cluster binding"/>
    <property type="evidence" value="ECO:0007669"/>
    <property type="project" value="UniProtKB-KW"/>
</dbReference>
<keyword evidence="8" id="KW-0805">Transcription regulation</keyword>